<dbReference type="Pfam" id="PF03480">
    <property type="entry name" value="DctP"/>
    <property type="match status" value="1"/>
</dbReference>
<evidence type="ECO:0000313" key="2">
    <source>
        <dbReference type="EMBL" id="NOL48583.1"/>
    </source>
</evidence>
<dbReference type="PANTHER" id="PTHR33376">
    <property type="match status" value="1"/>
</dbReference>
<proteinExistence type="predicted"/>
<dbReference type="CDD" id="cd13666">
    <property type="entry name" value="PBP2_TRAP_DctP_like_1"/>
    <property type="match status" value="1"/>
</dbReference>
<dbReference type="AlphaFoldDB" id="A0A7Y4P4C9"/>
<protein>
    <submittedName>
        <fullName evidence="2">C4-dicarboxylate TRAP transporter substrate-binding protein</fullName>
    </submittedName>
</protein>
<dbReference type="InterPro" id="IPR018389">
    <property type="entry name" value="DctP_fam"/>
</dbReference>
<sequence>MGATQAASYQATNWMAPSHILNGVAFEKLAQDLKKSTNGEIDFEIFSSGSLVPAQTTLSAVGDGVAQLGVVAASYTPSELPLSGMINDLAFVATDDMATAFAFTELLLKNKRLIDEYKKHNTVVLGGYSTPTYVFLCMKDVKDINDIKGKKIRTNGTAQNEWITKLGGIPVAVPMTDVYSGLERGSIDCTLSDPTNLATGYRFWEIAKSITTLEQGTALGVTYVVNKDFWQEIGKKNRQLFLNDVARNLARTQIAYAQTVDIGMKGAKERKIRIIQPDSGMVTALKEFRSNIIDVYPKRTQTERKVKDPQDVAQEFLQLQEKWVALLNKINRYSEDEVTQLLKTELYAKLADSYGL</sequence>
<comment type="caution">
    <text evidence="2">The sequence shown here is derived from an EMBL/GenBank/DDBJ whole genome shotgun (WGS) entry which is preliminary data.</text>
</comment>
<dbReference type="GO" id="GO:0055085">
    <property type="term" value="P:transmembrane transport"/>
    <property type="evidence" value="ECO:0007669"/>
    <property type="project" value="InterPro"/>
</dbReference>
<organism evidence="2 3">
    <name type="scientific">Pelistega europaea</name>
    <dbReference type="NCBI Taxonomy" id="106147"/>
    <lineage>
        <taxon>Bacteria</taxon>
        <taxon>Pseudomonadati</taxon>
        <taxon>Pseudomonadota</taxon>
        <taxon>Betaproteobacteria</taxon>
        <taxon>Burkholderiales</taxon>
        <taxon>Alcaligenaceae</taxon>
        <taxon>Pelistega</taxon>
    </lineage>
</organism>
<dbReference type="PANTHER" id="PTHR33376:SF15">
    <property type="entry name" value="BLL6794 PROTEIN"/>
    <property type="match status" value="1"/>
</dbReference>
<dbReference type="SUPFAM" id="SSF53850">
    <property type="entry name" value="Periplasmic binding protein-like II"/>
    <property type="match status" value="1"/>
</dbReference>
<evidence type="ECO:0000256" key="1">
    <source>
        <dbReference type="ARBA" id="ARBA00022729"/>
    </source>
</evidence>
<dbReference type="NCBIfam" id="NF037995">
    <property type="entry name" value="TRAP_S1"/>
    <property type="match status" value="1"/>
</dbReference>
<dbReference type="Proteomes" id="UP000541421">
    <property type="component" value="Unassembled WGS sequence"/>
</dbReference>
<reference evidence="2 3" key="1">
    <citation type="submission" date="2020-05" db="EMBL/GenBank/DDBJ databases">
        <authorList>
            <person name="Niu N."/>
        </authorList>
    </citation>
    <scope>NUCLEOTIDE SEQUENCE [LARGE SCALE GENOMIC DNA]</scope>
    <source>
        <strain evidence="2 3">LMG10982</strain>
    </source>
</reference>
<keyword evidence="3" id="KW-1185">Reference proteome</keyword>
<accession>A0A7Y4P4C9</accession>
<name>A0A7Y4P4C9_9BURK</name>
<evidence type="ECO:0000313" key="3">
    <source>
        <dbReference type="Proteomes" id="UP000541421"/>
    </source>
</evidence>
<dbReference type="InterPro" id="IPR038404">
    <property type="entry name" value="TRAP_DctP_sf"/>
</dbReference>
<keyword evidence="1" id="KW-0732">Signal</keyword>
<gene>
    <name evidence="2" type="ORF">HKX40_00315</name>
</gene>
<dbReference type="Gene3D" id="3.40.190.170">
    <property type="entry name" value="Bacterial extracellular solute-binding protein, family 7"/>
    <property type="match status" value="1"/>
</dbReference>
<dbReference type="EMBL" id="JABGBO010000001">
    <property type="protein sequence ID" value="NOL48583.1"/>
    <property type="molecule type" value="Genomic_DNA"/>
</dbReference>